<protein>
    <submittedName>
        <fullName evidence="1">Uncharacterized protein</fullName>
    </submittedName>
</protein>
<name>A0ABU6XZR9_9FABA</name>
<evidence type="ECO:0000313" key="2">
    <source>
        <dbReference type="Proteomes" id="UP001341840"/>
    </source>
</evidence>
<reference evidence="1 2" key="1">
    <citation type="journal article" date="2023" name="Plants (Basel)">
        <title>Bridging the Gap: Combining Genomics and Transcriptomics Approaches to Understand Stylosanthes scabra, an Orphan Legume from the Brazilian Caatinga.</title>
        <authorList>
            <person name="Ferreira-Neto J.R.C."/>
            <person name="da Silva M.D."/>
            <person name="Binneck E."/>
            <person name="de Melo N.F."/>
            <person name="da Silva R.H."/>
            <person name="de Melo A.L.T.M."/>
            <person name="Pandolfi V."/>
            <person name="Bustamante F.O."/>
            <person name="Brasileiro-Vidal A.C."/>
            <person name="Benko-Iseppon A.M."/>
        </authorList>
    </citation>
    <scope>NUCLEOTIDE SEQUENCE [LARGE SCALE GENOMIC DNA]</scope>
    <source>
        <tissue evidence="1">Leaves</tissue>
    </source>
</reference>
<keyword evidence="2" id="KW-1185">Reference proteome</keyword>
<proteinExistence type="predicted"/>
<dbReference type="Proteomes" id="UP001341840">
    <property type="component" value="Unassembled WGS sequence"/>
</dbReference>
<gene>
    <name evidence="1" type="ORF">PIB30_104280</name>
</gene>
<sequence length="58" mass="6373">MQFTCSNSKIDPDISEEQLQLMIEAAQQSAPDKNSVLNCVWKNIPPSSGSSHIPKDVD</sequence>
<feature type="non-terminal residue" evidence="1">
    <location>
        <position position="58"/>
    </location>
</feature>
<comment type="caution">
    <text evidence="1">The sequence shown here is derived from an EMBL/GenBank/DDBJ whole genome shotgun (WGS) entry which is preliminary data.</text>
</comment>
<organism evidence="1 2">
    <name type="scientific">Stylosanthes scabra</name>
    <dbReference type="NCBI Taxonomy" id="79078"/>
    <lineage>
        <taxon>Eukaryota</taxon>
        <taxon>Viridiplantae</taxon>
        <taxon>Streptophyta</taxon>
        <taxon>Embryophyta</taxon>
        <taxon>Tracheophyta</taxon>
        <taxon>Spermatophyta</taxon>
        <taxon>Magnoliopsida</taxon>
        <taxon>eudicotyledons</taxon>
        <taxon>Gunneridae</taxon>
        <taxon>Pentapetalae</taxon>
        <taxon>rosids</taxon>
        <taxon>fabids</taxon>
        <taxon>Fabales</taxon>
        <taxon>Fabaceae</taxon>
        <taxon>Papilionoideae</taxon>
        <taxon>50 kb inversion clade</taxon>
        <taxon>dalbergioids sensu lato</taxon>
        <taxon>Dalbergieae</taxon>
        <taxon>Pterocarpus clade</taxon>
        <taxon>Stylosanthes</taxon>
    </lineage>
</organism>
<evidence type="ECO:0000313" key="1">
    <source>
        <dbReference type="EMBL" id="MED6202333.1"/>
    </source>
</evidence>
<dbReference type="EMBL" id="JASCZI010215014">
    <property type="protein sequence ID" value="MED6202333.1"/>
    <property type="molecule type" value="Genomic_DNA"/>
</dbReference>
<accession>A0ABU6XZR9</accession>